<evidence type="ECO:0000313" key="4">
    <source>
        <dbReference type="Proteomes" id="UP000286931"/>
    </source>
</evidence>
<dbReference type="RefSeq" id="WP_126641668.1">
    <property type="nucleotide sequence ID" value="NZ_BIFH01000035.1"/>
</dbReference>
<dbReference type="SUPFAM" id="SSF160113">
    <property type="entry name" value="YegP-like"/>
    <property type="match status" value="1"/>
</dbReference>
<evidence type="ECO:0000259" key="2">
    <source>
        <dbReference type="Pfam" id="PF07411"/>
    </source>
</evidence>
<dbReference type="EMBL" id="BIFH01000035">
    <property type="protein sequence ID" value="GCD99911.1"/>
    <property type="molecule type" value="Genomic_DNA"/>
</dbReference>
<evidence type="ECO:0000256" key="1">
    <source>
        <dbReference type="SAM" id="MobiDB-lite"/>
    </source>
</evidence>
<dbReference type="InterPro" id="IPR036913">
    <property type="entry name" value="YegP-like_sf"/>
</dbReference>
<reference evidence="3 4" key="1">
    <citation type="submission" date="2018-12" db="EMBL/GenBank/DDBJ databases">
        <title>Draft genome sequence of Embleya hyalina NBRC 13850T.</title>
        <authorList>
            <person name="Komaki H."/>
            <person name="Hosoyama A."/>
            <person name="Kimura A."/>
            <person name="Ichikawa N."/>
            <person name="Tamura T."/>
        </authorList>
    </citation>
    <scope>NUCLEOTIDE SEQUENCE [LARGE SCALE GENOMIC DNA]</scope>
    <source>
        <strain evidence="3 4">NBRC 13850</strain>
    </source>
</reference>
<evidence type="ECO:0000313" key="3">
    <source>
        <dbReference type="EMBL" id="GCD99911.1"/>
    </source>
</evidence>
<dbReference type="Pfam" id="PF07411">
    <property type="entry name" value="DUF1508"/>
    <property type="match status" value="1"/>
</dbReference>
<accession>A0A401YZ93</accession>
<dbReference type="AlphaFoldDB" id="A0A401YZ93"/>
<dbReference type="OrthoDB" id="9802792at2"/>
<feature type="domain" description="DUF1508" evidence="2">
    <location>
        <begin position="28"/>
        <end position="73"/>
    </location>
</feature>
<organism evidence="3 4">
    <name type="scientific">Embleya hyalina</name>
    <dbReference type="NCBI Taxonomy" id="516124"/>
    <lineage>
        <taxon>Bacteria</taxon>
        <taxon>Bacillati</taxon>
        <taxon>Actinomycetota</taxon>
        <taxon>Actinomycetes</taxon>
        <taxon>Kitasatosporales</taxon>
        <taxon>Streptomycetaceae</taxon>
        <taxon>Embleya</taxon>
    </lineage>
</organism>
<dbReference type="InterPro" id="IPR010879">
    <property type="entry name" value="DUF1508"/>
</dbReference>
<sequence length="177" mass="19223">MFPWRRKLSLLSQGDVVPAKFIVTKGRSGKFGFVLTAANGSTVIKSAPYETKREALTALRYIQRNGDTETVDDRTVDTTAARASAAVVRKRPVSKPVASRPRKAVSGTRKAVSSPRKAASQRRAVSKTAGSRPRKAVSRTATSRPRKAVSRTATSRPRKAVARTTTSRTRTTARSRA</sequence>
<protein>
    <recommendedName>
        <fullName evidence="2">DUF1508 domain-containing protein</fullName>
    </recommendedName>
</protein>
<feature type="region of interest" description="Disordered" evidence="1">
    <location>
        <begin position="82"/>
        <end position="177"/>
    </location>
</feature>
<proteinExistence type="predicted"/>
<gene>
    <name evidence="3" type="ORF">EHYA_07635</name>
</gene>
<dbReference type="Proteomes" id="UP000286931">
    <property type="component" value="Unassembled WGS sequence"/>
</dbReference>
<name>A0A401YZ93_9ACTN</name>
<keyword evidence="4" id="KW-1185">Reference proteome</keyword>
<dbReference type="Gene3D" id="2.30.29.80">
    <property type="match status" value="1"/>
</dbReference>
<comment type="caution">
    <text evidence="3">The sequence shown here is derived from an EMBL/GenBank/DDBJ whole genome shotgun (WGS) entry which is preliminary data.</text>
</comment>